<keyword evidence="2" id="KW-1185">Reference proteome</keyword>
<proteinExistence type="predicted"/>
<sequence length="360" mass="40565">MSNYSTDHECKFKTKVNKNVLGMFKNECPGIPIVEFVGLRLKRYAIKTERSESKRAKLKFGCDSYHTTNLIWSKKHRHDIEKLNCVSSIICSEEKKTKQTPIDKNHSKCTEIGTSHFQTYATIDTVVTNQEPLKSDEIVNELDDCQHKLEQMGTSNDGTYQTVNSEDVVEQIPEHMESQSTDEPFKGALISDEVVTCSKLDDHEDKLEQMETSNGYTHKIDDGKKIGQTEQIPNCVLGNMCSREVKPGPIPNDAEPSKCRENGKSAKINTFITNHEALTCDEVVNKLNEDKLEHMKTSNDYTHKRDDGKEMGKTEHIPNFVSGNMCSQEFEPTPIPTDAISSKHDENGTVSCTIKVLNDG</sequence>
<dbReference type="Proteomes" id="UP000507470">
    <property type="component" value="Unassembled WGS sequence"/>
</dbReference>
<protein>
    <submittedName>
        <fullName evidence="1">Uncharacterized protein</fullName>
    </submittedName>
</protein>
<evidence type="ECO:0000313" key="2">
    <source>
        <dbReference type="Proteomes" id="UP000507470"/>
    </source>
</evidence>
<gene>
    <name evidence="1" type="ORF">MCOR_41656</name>
</gene>
<organism evidence="1 2">
    <name type="scientific">Mytilus coruscus</name>
    <name type="common">Sea mussel</name>
    <dbReference type="NCBI Taxonomy" id="42192"/>
    <lineage>
        <taxon>Eukaryota</taxon>
        <taxon>Metazoa</taxon>
        <taxon>Spiralia</taxon>
        <taxon>Lophotrochozoa</taxon>
        <taxon>Mollusca</taxon>
        <taxon>Bivalvia</taxon>
        <taxon>Autobranchia</taxon>
        <taxon>Pteriomorphia</taxon>
        <taxon>Mytilida</taxon>
        <taxon>Mytiloidea</taxon>
        <taxon>Mytilidae</taxon>
        <taxon>Mytilinae</taxon>
        <taxon>Mytilus</taxon>
    </lineage>
</organism>
<dbReference type="AlphaFoldDB" id="A0A6J8DM59"/>
<accession>A0A6J8DM59</accession>
<dbReference type="EMBL" id="CACVKT020007519">
    <property type="protein sequence ID" value="CAC5408244.1"/>
    <property type="molecule type" value="Genomic_DNA"/>
</dbReference>
<reference evidence="1 2" key="1">
    <citation type="submission" date="2020-06" db="EMBL/GenBank/DDBJ databases">
        <authorList>
            <person name="Li R."/>
            <person name="Bekaert M."/>
        </authorList>
    </citation>
    <scope>NUCLEOTIDE SEQUENCE [LARGE SCALE GENOMIC DNA]</scope>
    <source>
        <strain evidence="2">wild</strain>
    </source>
</reference>
<evidence type="ECO:0000313" key="1">
    <source>
        <dbReference type="EMBL" id="CAC5408244.1"/>
    </source>
</evidence>
<name>A0A6J8DM59_MYTCO</name>
<dbReference type="OrthoDB" id="8922241at2759"/>